<sequence length="890" mass="98379">MTQELLEQAQATPYALRADDHADELTVTSAAPHLAWKPAASSTSTSFEVEARVVGDGHVRRSRIEGLHAPWPWAPLRSRDRVQWRVRGLTPQTFWSEWAAFEVGLRDSDWTASWISPNEDGRDQPIPRPAYLLSGSFVPEGDVRSARLYSTALGVYTVTINTERVGAIELAPGSTSYDRTLYAQAADATRTIVPGCNTIDVELSDGWYRGEVGAFRAPAEWGTVTAFRGELHLDLVDGRTQVVRTDASWTSTLTTTRRASLMDGQSTDLTAPRHHLTRAAVTHVDAPPITWSPAPPVRVVQSRPAITATRPRPGVWVLDFGQNSSGWVKLTDLGPAGTRTRIDFGEHLASDGDLTTAHLDSERPGQPPKQFVQRDEVVSDGTTAVFEPRHTIHGFRYARVTRSSAAFDPASATMQVVHTDLNRTGSFASSNTDLNRLHQIADWSFRSNAVDVPTDCPTRERLAWTGDYQVFAPTATRLYDVLGFSRKWLQSVRDDQLEDGRIANFSPDGRRIKHHLDDQFAMMTGSSGWGDAIVAVPWELYQSYGDVRVLAENWDAATRWISWVTDKAATTRHHTREQASPEPEPFEQYLWDGTFHWGEWTEPQQVGKDGTRINPITDNPMAWFMADKGETGTAYFHRSVSTMARIAEVLGKLEDARRYADLADRILAAWRQAYLRPDGTTVTDTQAAYVRALSFGLIPDGLRSTAADRLVALIREAGNHLGTGFLSTGDLLPVLTEHGRSDVAHALLFQRTEPSWMTMIDRGATTIWEDWHGVDEKGDAHASLNHYSKGAVIRYLHTHVLGLRQAPGSVGWRRILIAPTFIPEVSHASGHHDGPQGRIDVAWRSDAGVFTLETSIPPLTTAQVALPDGTEHAVGPGTHHFATAPSALAR</sequence>
<dbReference type="InterPro" id="IPR035398">
    <property type="entry name" value="Bac_rhamnosid_C"/>
</dbReference>
<dbReference type="Pfam" id="PF08531">
    <property type="entry name" value="Bac_rhamnosid_N"/>
    <property type="match status" value="1"/>
</dbReference>
<dbReference type="InterPro" id="IPR013737">
    <property type="entry name" value="Bac_rhamnosid_N"/>
</dbReference>
<evidence type="ECO:0000256" key="3">
    <source>
        <dbReference type="ARBA" id="ARBA00022801"/>
    </source>
</evidence>
<dbReference type="Pfam" id="PF05592">
    <property type="entry name" value="Bac_rhamnosid"/>
    <property type="match status" value="1"/>
</dbReference>
<dbReference type="SUPFAM" id="SSF48208">
    <property type="entry name" value="Six-hairpin glycosidases"/>
    <property type="match status" value="1"/>
</dbReference>
<dbReference type="EC" id="3.2.1.40" evidence="2"/>
<feature type="domain" description="Alpha-L-rhamnosidase six-hairpin glycosidase" evidence="6">
    <location>
        <begin position="423"/>
        <end position="800"/>
    </location>
</feature>
<feature type="domain" description="Alpha-L-rhamnosidase C-terminal" evidence="7">
    <location>
        <begin position="802"/>
        <end position="875"/>
    </location>
</feature>
<evidence type="ECO:0000313" key="8">
    <source>
        <dbReference type="EMBL" id="SFR37979.1"/>
    </source>
</evidence>
<evidence type="ECO:0000256" key="2">
    <source>
        <dbReference type="ARBA" id="ARBA00012652"/>
    </source>
</evidence>
<dbReference type="Gene3D" id="2.60.420.10">
    <property type="entry name" value="Maltose phosphorylase, domain 3"/>
    <property type="match status" value="1"/>
</dbReference>
<dbReference type="InterPro" id="IPR008928">
    <property type="entry name" value="6-hairpin_glycosidase_sf"/>
</dbReference>
<comment type="catalytic activity">
    <reaction evidence="1">
        <text>Hydrolysis of terminal non-reducing alpha-L-rhamnose residues in alpha-L-rhamnosides.</text>
        <dbReference type="EC" id="3.2.1.40"/>
    </reaction>
</comment>
<evidence type="ECO:0000259" key="4">
    <source>
        <dbReference type="Pfam" id="PF05592"/>
    </source>
</evidence>
<protein>
    <recommendedName>
        <fullName evidence="2">alpha-L-rhamnosidase</fullName>
        <ecNumber evidence="2">3.2.1.40</ecNumber>
    </recommendedName>
</protein>
<proteinExistence type="predicted"/>
<reference evidence="9" key="1">
    <citation type="submission" date="2016-10" db="EMBL/GenBank/DDBJ databases">
        <authorList>
            <person name="Varghese N."/>
            <person name="Submissions S."/>
        </authorList>
    </citation>
    <scope>NUCLEOTIDE SEQUENCE [LARGE SCALE GENOMIC DNA]</scope>
    <source>
        <strain evidence="9">CL127</strain>
    </source>
</reference>
<dbReference type="PANTHER" id="PTHR33307">
    <property type="entry name" value="ALPHA-RHAMNOSIDASE (EUROFUNG)"/>
    <property type="match status" value="1"/>
</dbReference>
<dbReference type="Pfam" id="PF17389">
    <property type="entry name" value="Bac_rhamnosid6H"/>
    <property type="match status" value="1"/>
</dbReference>
<accession>A0A1I6G716</accession>
<dbReference type="EMBL" id="FOYR01000001">
    <property type="protein sequence ID" value="SFR37979.1"/>
    <property type="molecule type" value="Genomic_DNA"/>
</dbReference>
<keyword evidence="3" id="KW-0378">Hydrolase</keyword>
<name>A0A1I6G716_9MICO</name>
<organism evidence="8 9">
    <name type="scientific">Microbacterium azadirachtae</name>
    <dbReference type="NCBI Taxonomy" id="582680"/>
    <lineage>
        <taxon>Bacteria</taxon>
        <taxon>Bacillati</taxon>
        <taxon>Actinomycetota</taxon>
        <taxon>Actinomycetes</taxon>
        <taxon>Micrococcales</taxon>
        <taxon>Microbacteriaceae</taxon>
        <taxon>Microbacterium</taxon>
    </lineage>
</organism>
<dbReference type="InterPro" id="IPR016007">
    <property type="entry name" value="Alpha_rhamnosid"/>
</dbReference>
<evidence type="ECO:0000259" key="5">
    <source>
        <dbReference type="Pfam" id="PF08531"/>
    </source>
</evidence>
<dbReference type="InterPro" id="IPR008902">
    <property type="entry name" value="Rhamnosid_concanavalin"/>
</dbReference>
<feature type="domain" description="Bacterial alpha-L-rhamnosidase N-terminal" evidence="5">
    <location>
        <begin position="142"/>
        <end position="282"/>
    </location>
</feature>
<dbReference type="Gene3D" id="1.50.10.10">
    <property type="match status" value="1"/>
</dbReference>
<dbReference type="GO" id="GO:0030596">
    <property type="term" value="F:alpha-L-rhamnosidase activity"/>
    <property type="evidence" value="ECO:0007669"/>
    <property type="project" value="UniProtKB-EC"/>
</dbReference>
<dbReference type="GO" id="GO:0005975">
    <property type="term" value="P:carbohydrate metabolic process"/>
    <property type="evidence" value="ECO:0007669"/>
    <property type="project" value="InterPro"/>
</dbReference>
<dbReference type="Gene3D" id="2.60.120.260">
    <property type="entry name" value="Galactose-binding domain-like"/>
    <property type="match status" value="2"/>
</dbReference>
<feature type="domain" description="Alpha-L-rhamnosidase concanavalin-like" evidence="4">
    <location>
        <begin position="311"/>
        <end position="417"/>
    </location>
</feature>
<dbReference type="Pfam" id="PF25788">
    <property type="entry name" value="Ig_Rha78A_N"/>
    <property type="match status" value="1"/>
</dbReference>
<dbReference type="InterPro" id="IPR035396">
    <property type="entry name" value="Bac_rhamnosid6H"/>
</dbReference>
<evidence type="ECO:0000256" key="1">
    <source>
        <dbReference type="ARBA" id="ARBA00001445"/>
    </source>
</evidence>
<dbReference type="Proteomes" id="UP000198877">
    <property type="component" value="Unassembled WGS sequence"/>
</dbReference>
<dbReference type="Pfam" id="PF17390">
    <property type="entry name" value="Bac_rhamnosid_C"/>
    <property type="match status" value="1"/>
</dbReference>
<dbReference type="RefSeq" id="WP_091735438.1">
    <property type="nucleotide sequence ID" value="NZ_FOYR01000001.1"/>
</dbReference>
<dbReference type="AlphaFoldDB" id="A0A1I6G716"/>
<evidence type="ECO:0000313" key="9">
    <source>
        <dbReference type="Proteomes" id="UP000198877"/>
    </source>
</evidence>
<dbReference type="PANTHER" id="PTHR33307:SF6">
    <property type="entry name" value="ALPHA-RHAMNOSIDASE (EUROFUNG)-RELATED"/>
    <property type="match status" value="1"/>
</dbReference>
<evidence type="ECO:0000259" key="7">
    <source>
        <dbReference type="Pfam" id="PF17390"/>
    </source>
</evidence>
<gene>
    <name evidence="8" type="ORF">SAMN04488591_0828</name>
</gene>
<dbReference type="InterPro" id="IPR012341">
    <property type="entry name" value="6hp_glycosidase-like_sf"/>
</dbReference>
<evidence type="ECO:0000259" key="6">
    <source>
        <dbReference type="Pfam" id="PF17389"/>
    </source>
</evidence>